<dbReference type="EMBL" id="JBHRWI010000020">
    <property type="protein sequence ID" value="MFC3511587.1"/>
    <property type="molecule type" value="Genomic_DNA"/>
</dbReference>
<accession>A0ABV7QE42</accession>
<gene>
    <name evidence="1" type="ORF">ACFORO_15530</name>
</gene>
<sequence length="44" mass="4855">MDIVDPFTDTLAEGGYVQVAATGEILEDESSFVIKFREDEWSSG</sequence>
<keyword evidence="2" id="KW-1185">Reference proteome</keyword>
<evidence type="ECO:0000313" key="2">
    <source>
        <dbReference type="Proteomes" id="UP001595764"/>
    </source>
</evidence>
<evidence type="ECO:0000313" key="1">
    <source>
        <dbReference type="EMBL" id="MFC3511587.1"/>
    </source>
</evidence>
<protein>
    <submittedName>
        <fullName evidence="1">Uncharacterized protein</fullName>
    </submittedName>
</protein>
<proteinExistence type="predicted"/>
<comment type="caution">
    <text evidence="1">The sequence shown here is derived from an EMBL/GenBank/DDBJ whole genome shotgun (WGS) entry which is preliminary data.</text>
</comment>
<organism evidence="1 2">
    <name type="scientific">Amycolatopsis halotolerans</name>
    <dbReference type="NCBI Taxonomy" id="330083"/>
    <lineage>
        <taxon>Bacteria</taxon>
        <taxon>Bacillati</taxon>
        <taxon>Actinomycetota</taxon>
        <taxon>Actinomycetes</taxon>
        <taxon>Pseudonocardiales</taxon>
        <taxon>Pseudonocardiaceae</taxon>
        <taxon>Amycolatopsis</taxon>
    </lineage>
</organism>
<dbReference type="Proteomes" id="UP001595764">
    <property type="component" value="Unassembled WGS sequence"/>
</dbReference>
<name>A0ABV7QE42_9PSEU</name>
<dbReference type="RefSeq" id="WP_344266254.1">
    <property type="nucleotide sequence ID" value="NZ_JBHMAY010000003.1"/>
</dbReference>
<reference evidence="2" key="1">
    <citation type="journal article" date="2019" name="Int. J. Syst. Evol. Microbiol.">
        <title>The Global Catalogue of Microorganisms (GCM) 10K type strain sequencing project: providing services to taxonomists for standard genome sequencing and annotation.</title>
        <authorList>
            <consortium name="The Broad Institute Genomics Platform"/>
            <consortium name="The Broad Institute Genome Sequencing Center for Infectious Disease"/>
            <person name="Wu L."/>
            <person name="Ma J."/>
        </authorList>
    </citation>
    <scope>NUCLEOTIDE SEQUENCE [LARGE SCALE GENOMIC DNA]</scope>
    <source>
        <strain evidence="2">CGMCC 4.7682</strain>
    </source>
</reference>